<evidence type="ECO:0000256" key="7">
    <source>
        <dbReference type="ARBA" id="ARBA00023053"/>
    </source>
</evidence>
<dbReference type="GO" id="GO:0016020">
    <property type="term" value="C:membrane"/>
    <property type="evidence" value="ECO:0007669"/>
    <property type="project" value="UniProtKB-SubCell"/>
</dbReference>
<dbReference type="GO" id="GO:0008508">
    <property type="term" value="F:bile acid:sodium symporter activity"/>
    <property type="evidence" value="ECO:0007669"/>
    <property type="project" value="TreeGrafter"/>
</dbReference>
<keyword evidence="4 14" id="KW-0812">Transmembrane</keyword>
<evidence type="ECO:0000256" key="14">
    <source>
        <dbReference type="SAM" id="Phobius"/>
    </source>
</evidence>
<keyword evidence="5" id="KW-0769">Symport</keyword>
<keyword evidence="12" id="KW-0739">Sodium transport</keyword>
<keyword evidence="3" id="KW-0813">Transport</keyword>
<evidence type="ECO:0000256" key="12">
    <source>
        <dbReference type="ARBA" id="ARBA00023201"/>
    </source>
</evidence>
<dbReference type="InterPro" id="IPR038770">
    <property type="entry name" value="Na+/solute_symporter_sf"/>
</dbReference>
<evidence type="ECO:0000256" key="5">
    <source>
        <dbReference type="ARBA" id="ARBA00022847"/>
    </source>
</evidence>
<feature type="transmembrane region" description="Helical" evidence="14">
    <location>
        <begin position="143"/>
        <end position="162"/>
    </location>
</feature>
<feature type="transmembrane region" description="Helical" evidence="14">
    <location>
        <begin position="43"/>
        <end position="64"/>
    </location>
</feature>
<dbReference type="PANTHER" id="PTHR10361:SF55">
    <property type="entry name" value="SODIUM-DEPENDENT ORGANIC ANION TRANSPORTER"/>
    <property type="match status" value="1"/>
</dbReference>
<organism evidence="15 16">
    <name type="scientific">Merluccius polli</name>
    <name type="common">Benguela hake</name>
    <name type="synonym">Merluccius cadenati</name>
    <dbReference type="NCBI Taxonomy" id="89951"/>
    <lineage>
        <taxon>Eukaryota</taxon>
        <taxon>Metazoa</taxon>
        <taxon>Chordata</taxon>
        <taxon>Craniata</taxon>
        <taxon>Vertebrata</taxon>
        <taxon>Euteleostomi</taxon>
        <taxon>Actinopterygii</taxon>
        <taxon>Neopterygii</taxon>
        <taxon>Teleostei</taxon>
        <taxon>Neoteleostei</taxon>
        <taxon>Acanthomorphata</taxon>
        <taxon>Zeiogadaria</taxon>
        <taxon>Gadariae</taxon>
        <taxon>Gadiformes</taxon>
        <taxon>Gadoidei</taxon>
        <taxon>Merlucciidae</taxon>
        <taxon>Merluccius</taxon>
    </lineage>
</organism>
<comment type="similarity">
    <text evidence="2">Belongs to the bile acid:sodium symporter (BASS) (TC 2.A.28) family.</text>
</comment>
<dbReference type="PANTHER" id="PTHR10361">
    <property type="entry name" value="SODIUM-BILE ACID COTRANSPORTER"/>
    <property type="match status" value="1"/>
</dbReference>
<evidence type="ECO:0000256" key="6">
    <source>
        <dbReference type="ARBA" id="ARBA00022989"/>
    </source>
</evidence>
<comment type="subcellular location">
    <subcellularLocation>
        <location evidence="1">Membrane</location>
        <topology evidence="1">Multi-pass membrane protein</topology>
    </subcellularLocation>
</comment>
<feature type="transmembrane region" description="Helical" evidence="14">
    <location>
        <begin position="76"/>
        <end position="97"/>
    </location>
</feature>
<evidence type="ECO:0000256" key="11">
    <source>
        <dbReference type="ARBA" id="ARBA00023180"/>
    </source>
</evidence>
<feature type="region of interest" description="Disordered" evidence="13">
    <location>
        <begin position="375"/>
        <end position="416"/>
    </location>
</feature>
<evidence type="ECO:0000313" key="16">
    <source>
        <dbReference type="Proteomes" id="UP001174136"/>
    </source>
</evidence>
<sequence>MLTASGSLHAVLGVFLTAMLAMVVFSLGCTVEASKLWFHLRRPWGVLVGLGCQFGLMPLTAYLLASGFGVRPLQAVAVVMMGCCPGGVISNIVTYWLDGDMDLSITMTTCSTMLALGMMPLCLYAYTHFWVETAHIKIPYSNMGITLLTLVVPAACGMAVNYKWPKAAKCILKVGSVVGGVMILVVGVASALMYHGSWQTDTSLIVIASIFPLIGYSAGFVIAVICRQPWPRCRTIAMETGAQNVQISSTMLQLSFPPEQLVVMFTFPLMYGCFQLLHSLLLVSVVVQNKVTTQFVRCPQKRWVFLKTHQVLQPVCSEVANATIKAPRVRKLWKHIHVWRSGKGGGGGGGGEEIQSVPNRREHLDDVIHAGRGETNAAFEHDAHCGDGPVPRSELGPKQDADVKPAATPSHIQDDA</sequence>
<comment type="caution">
    <text evidence="15">The sequence shown here is derived from an EMBL/GenBank/DDBJ whole genome shotgun (WGS) entry which is preliminary data.</text>
</comment>
<keyword evidence="11" id="KW-0325">Glycoprotein</keyword>
<dbReference type="InterPro" id="IPR004710">
    <property type="entry name" value="Bilac:Na_transpt"/>
</dbReference>
<dbReference type="Proteomes" id="UP001174136">
    <property type="component" value="Unassembled WGS sequence"/>
</dbReference>
<gene>
    <name evidence="15" type="primary">Slc10a6_0</name>
    <name evidence="15" type="ORF">N1851_014533</name>
</gene>
<protein>
    <submittedName>
        <fullName evidence="15">Solute carrier family 10 member 6</fullName>
    </submittedName>
</protein>
<evidence type="ECO:0000256" key="4">
    <source>
        <dbReference type="ARBA" id="ARBA00022692"/>
    </source>
</evidence>
<keyword evidence="7" id="KW-0915">Sodium</keyword>
<reference evidence="15" key="1">
    <citation type="journal article" date="2023" name="Front. Mar. Sci.">
        <title>A new Merluccius polli reference genome to investigate the effects of global change in West African waters.</title>
        <authorList>
            <person name="Mateo J.L."/>
            <person name="Blanco-Fernandez C."/>
            <person name="Garcia-Vazquez E."/>
            <person name="Machado-Schiaffino G."/>
        </authorList>
    </citation>
    <scope>NUCLEOTIDE SEQUENCE</scope>
    <source>
        <strain evidence="15">C29</strain>
        <tissue evidence="15">Fin</tissue>
    </source>
</reference>
<dbReference type="AlphaFoldDB" id="A0AA47MTU5"/>
<dbReference type="FunFam" id="1.20.1530.20:FF:000010">
    <property type="entry name" value="Solute carrier family 10 member 6"/>
    <property type="match status" value="1"/>
</dbReference>
<feature type="transmembrane region" description="Helical" evidence="14">
    <location>
        <begin position="261"/>
        <end position="287"/>
    </location>
</feature>
<evidence type="ECO:0000256" key="1">
    <source>
        <dbReference type="ARBA" id="ARBA00004141"/>
    </source>
</evidence>
<dbReference type="Gene3D" id="1.20.1530.20">
    <property type="match status" value="1"/>
</dbReference>
<evidence type="ECO:0000256" key="10">
    <source>
        <dbReference type="ARBA" id="ARBA00023136"/>
    </source>
</evidence>
<keyword evidence="10 14" id="KW-0472">Membrane</keyword>
<feature type="transmembrane region" description="Helical" evidence="14">
    <location>
        <begin position="202"/>
        <end position="226"/>
    </location>
</feature>
<dbReference type="InterPro" id="IPR002657">
    <property type="entry name" value="BilAc:Na_symport/Acr3"/>
</dbReference>
<evidence type="ECO:0000256" key="8">
    <source>
        <dbReference type="ARBA" id="ARBA00023055"/>
    </source>
</evidence>
<evidence type="ECO:0000256" key="13">
    <source>
        <dbReference type="SAM" id="MobiDB-lite"/>
    </source>
</evidence>
<keyword evidence="9" id="KW-0406">Ion transport</keyword>
<keyword evidence="8" id="KW-0445">Lipid transport</keyword>
<feature type="transmembrane region" description="Helical" evidence="14">
    <location>
        <begin position="174"/>
        <end position="196"/>
    </location>
</feature>
<feature type="transmembrane region" description="Helical" evidence="14">
    <location>
        <begin position="6"/>
        <end position="31"/>
    </location>
</feature>
<dbReference type="Pfam" id="PF01758">
    <property type="entry name" value="SBF"/>
    <property type="match status" value="1"/>
</dbReference>
<feature type="transmembrane region" description="Helical" evidence="14">
    <location>
        <begin position="109"/>
        <end position="131"/>
    </location>
</feature>
<evidence type="ECO:0000256" key="3">
    <source>
        <dbReference type="ARBA" id="ARBA00022448"/>
    </source>
</evidence>
<evidence type="ECO:0000256" key="9">
    <source>
        <dbReference type="ARBA" id="ARBA00023065"/>
    </source>
</evidence>
<proteinExistence type="inferred from homology"/>
<keyword evidence="16" id="KW-1185">Reference proteome</keyword>
<dbReference type="EMBL" id="JAOPHQ010002612">
    <property type="protein sequence ID" value="KAK0146164.1"/>
    <property type="molecule type" value="Genomic_DNA"/>
</dbReference>
<keyword evidence="6 14" id="KW-1133">Transmembrane helix</keyword>
<name>A0AA47MTU5_MERPO</name>
<evidence type="ECO:0000313" key="15">
    <source>
        <dbReference type="EMBL" id="KAK0146164.1"/>
    </source>
</evidence>
<accession>A0AA47MTU5</accession>
<evidence type="ECO:0000256" key="2">
    <source>
        <dbReference type="ARBA" id="ARBA00006528"/>
    </source>
</evidence>